<comment type="caution">
    <text evidence="1">The sequence shown here is derived from an EMBL/GenBank/DDBJ whole genome shotgun (WGS) entry which is preliminary data.</text>
</comment>
<dbReference type="Gene3D" id="3.40.50.720">
    <property type="entry name" value="NAD(P)-binding Rossmann-like Domain"/>
    <property type="match status" value="1"/>
</dbReference>
<evidence type="ECO:0000313" key="1">
    <source>
        <dbReference type="EMBL" id="RCV90177.1"/>
    </source>
</evidence>
<proteinExistence type="predicted"/>
<dbReference type="OrthoDB" id="3518805at2"/>
<dbReference type="SUPFAM" id="SSF51735">
    <property type="entry name" value="NAD(P)-binding Rossmann-fold domains"/>
    <property type="match status" value="1"/>
</dbReference>
<keyword evidence="2" id="KW-1185">Reference proteome</keyword>
<dbReference type="AlphaFoldDB" id="A0A368U107"/>
<name>A0A368U107_9GAMM</name>
<gene>
    <name evidence="1" type="ORF">DU505_07995</name>
</gene>
<dbReference type="EMBL" id="QPII01000004">
    <property type="protein sequence ID" value="RCV90177.1"/>
    <property type="molecule type" value="Genomic_DNA"/>
</dbReference>
<protein>
    <submittedName>
        <fullName evidence="1">NAD(P)-dependent oxidoreductase</fullName>
    </submittedName>
</protein>
<evidence type="ECO:0000313" key="2">
    <source>
        <dbReference type="Proteomes" id="UP000252405"/>
    </source>
</evidence>
<reference evidence="1 2" key="1">
    <citation type="submission" date="2018-07" db="EMBL/GenBank/DDBJ databases">
        <title>Halomonas montanilacus sp. nov., isolated from Lake Pengyan on Tibetan Plateau.</title>
        <authorList>
            <person name="Lu H."/>
            <person name="Xing P."/>
            <person name="Wu Q."/>
        </authorList>
    </citation>
    <scope>NUCLEOTIDE SEQUENCE [LARGE SCALE GENOMIC DNA]</scope>
    <source>
        <strain evidence="1 2">PYC7W</strain>
    </source>
</reference>
<organism evidence="1 2">
    <name type="scientific">Billgrantia montanilacus</name>
    <dbReference type="NCBI Taxonomy" id="2282305"/>
    <lineage>
        <taxon>Bacteria</taxon>
        <taxon>Pseudomonadati</taxon>
        <taxon>Pseudomonadota</taxon>
        <taxon>Gammaproteobacteria</taxon>
        <taxon>Oceanospirillales</taxon>
        <taxon>Halomonadaceae</taxon>
        <taxon>Billgrantia</taxon>
    </lineage>
</organism>
<accession>A0A368U107</accession>
<dbReference type="InterPro" id="IPR036291">
    <property type="entry name" value="NAD(P)-bd_dom_sf"/>
</dbReference>
<dbReference type="Proteomes" id="UP000252405">
    <property type="component" value="Unassembled WGS sequence"/>
</dbReference>
<dbReference type="RefSeq" id="WP_114478467.1">
    <property type="nucleotide sequence ID" value="NZ_QPII01000004.1"/>
</dbReference>
<sequence length="341" mass="36394">MNASSLAPVLLIGGAGRVGSRAARWLRDMHPELPIVIAGRDIAKARRLATEIGHASAIVIDLGRVDLGLDEDASFSAVTVLLKDDSLSAMHFAQTHGVPYVAISDYAFDIGPEVALGVARPNAAPVLLLGHFLGGISVLATLHATRNFQRVDTIEMAAVFSPADIGGPTAQADMARVAEIAPHPLMLQDGHWVWAKGEAAQRTFTDIDGVVRQGQAYPLLDVVSLAVATEAVSIRIDAFMRNDADSSPSHRLIIDIAGLSQNGEPKRTRWVIEDDDFHQGMSGIGLALAIERLLGLSGGEPVKPGLYHPETLLRSEDVMQRLKQAGVSVRAYPLPDHVVST</sequence>